<evidence type="ECO:0000313" key="2">
    <source>
        <dbReference type="EMBL" id="GIE65475.1"/>
    </source>
</evidence>
<dbReference type="InterPro" id="IPR015943">
    <property type="entry name" value="WD40/YVTN_repeat-like_dom_sf"/>
</dbReference>
<dbReference type="InterPro" id="IPR002372">
    <property type="entry name" value="PQQ_rpt_dom"/>
</dbReference>
<protein>
    <recommendedName>
        <fullName evidence="1">Pyrrolo-quinoline quinone repeat domain-containing protein</fullName>
    </recommendedName>
</protein>
<dbReference type="Gene3D" id="2.130.10.10">
    <property type="entry name" value="YVTN repeat-like/Quinoprotein amine dehydrogenase"/>
    <property type="match status" value="1"/>
</dbReference>
<dbReference type="RefSeq" id="WP_203824467.1">
    <property type="nucleotide sequence ID" value="NZ_BAAATY010000033.1"/>
</dbReference>
<gene>
    <name evidence="2" type="ORF">Apa02nite_015830</name>
</gene>
<name>A0ABQ4B495_9ACTN</name>
<dbReference type="InterPro" id="IPR018391">
    <property type="entry name" value="PQQ_b-propeller_rpt"/>
</dbReference>
<dbReference type="SMART" id="SM00564">
    <property type="entry name" value="PQQ"/>
    <property type="match status" value="3"/>
</dbReference>
<dbReference type="SUPFAM" id="SSF50998">
    <property type="entry name" value="Quinoprotein alcohol dehydrogenase-like"/>
    <property type="match status" value="1"/>
</dbReference>
<organism evidence="2 3">
    <name type="scientific">Actinoplanes palleronii</name>
    <dbReference type="NCBI Taxonomy" id="113570"/>
    <lineage>
        <taxon>Bacteria</taxon>
        <taxon>Bacillati</taxon>
        <taxon>Actinomycetota</taxon>
        <taxon>Actinomycetes</taxon>
        <taxon>Micromonosporales</taxon>
        <taxon>Micromonosporaceae</taxon>
        <taxon>Actinoplanes</taxon>
    </lineage>
</organism>
<comment type="caution">
    <text evidence="2">The sequence shown here is derived from an EMBL/GenBank/DDBJ whole genome shotgun (WGS) entry which is preliminary data.</text>
</comment>
<sequence>MSVIDLGEVRAHEPAEHPVAEPLPLRGFRRAAVAVVAIACALTLGAAAPVPPPLVRDVWSTAGPRDGAMLVGTDTVYLTGSQGEITAHDLATGTVRWSRTLDAGGGPSEEVAGLLLVLGSLKTVMLTGEDQSSTLMWSDGVIMLDPATGAERWRGPGDQLASTPDTMLLADRGDDGEARAMRLVTTRTGDVLWTRPLAHAADAQIHYDDGRPARIVTTAPDEINIYRYADGAPLAHRGFTWTDDTRPESARATIAGDRIVVTWTDRRGSTVTAFRPDDLDTPLWSLRTLRYALVTPCGPVVCLAEGAEVSGLDPATGASRWQLPGPAGINEAGTGRLLAYTDRDPPSETLVDATTGRVLGDSATGWQMNRTDPAARILLRAGRDDPDQVVISRMDLETGRVAVLGTVGSAEWHDCGSTARFLVCRRGDRVVATAIG</sequence>
<accession>A0ABQ4B495</accession>
<keyword evidence="3" id="KW-1185">Reference proteome</keyword>
<proteinExistence type="predicted"/>
<reference evidence="2 3" key="1">
    <citation type="submission" date="2021-01" db="EMBL/GenBank/DDBJ databases">
        <title>Whole genome shotgun sequence of Actinoplanes palleronii NBRC 14916.</title>
        <authorList>
            <person name="Komaki H."/>
            <person name="Tamura T."/>
        </authorList>
    </citation>
    <scope>NUCLEOTIDE SEQUENCE [LARGE SCALE GENOMIC DNA]</scope>
    <source>
        <strain evidence="2 3">NBRC 14916</strain>
    </source>
</reference>
<dbReference type="Pfam" id="PF13360">
    <property type="entry name" value="PQQ_2"/>
    <property type="match status" value="2"/>
</dbReference>
<dbReference type="EMBL" id="BOMS01000019">
    <property type="protein sequence ID" value="GIE65475.1"/>
    <property type="molecule type" value="Genomic_DNA"/>
</dbReference>
<feature type="domain" description="Pyrrolo-quinoline quinone repeat" evidence="1">
    <location>
        <begin position="66"/>
        <end position="106"/>
    </location>
</feature>
<dbReference type="Proteomes" id="UP000624709">
    <property type="component" value="Unassembled WGS sequence"/>
</dbReference>
<evidence type="ECO:0000313" key="3">
    <source>
        <dbReference type="Proteomes" id="UP000624709"/>
    </source>
</evidence>
<dbReference type="InterPro" id="IPR011047">
    <property type="entry name" value="Quinoprotein_ADH-like_sf"/>
</dbReference>
<feature type="domain" description="Pyrrolo-quinoline quinone repeat" evidence="1">
    <location>
        <begin position="183"/>
        <end position="324"/>
    </location>
</feature>
<evidence type="ECO:0000259" key="1">
    <source>
        <dbReference type="Pfam" id="PF13360"/>
    </source>
</evidence>